<feature type="domain" description="PABS" evidence="9">
    <location>
        <begin position="7"/>
        <end position="243"/>
    </location>
</feature>
<comment type="catalytic activity">
    <reaction evidence="5 8">
        <text>S-adenosyl 3-(methylsulfanyl)propylamine + putrescine = S-methyl-5'-thioadenosine + spermidine + H(+)</text>
        <dbReference type="Rhea" id="RHEA:12721"/>
        <dbReference type="ChEBI" id="CHEBI:15378"/>
        <dbReference type="ChEBI" id="CHEBI:17509"/>
        <dbReference type="ChEBI" id="CHEBI:57443"/>
        <dbReference type="ChEBI" id="CHEBI:57834"/>
        <dbReference type="ChEBI" id="CHEBI:326268"/>
        <dbReference type="EC" id="2.5.1.16"/>
    </reaction>
</comment>
<comment type="caution">
    <text evidence="10">The sequence shown here is derived from an EMBL/GenBank/DDBJ whole genome shotgun (WGS) entry which is preliminary data.</text>
</comment>
<dbReference type="InterPro" id="IPR030374">
    <property type="entry name" value="PABS"/>
</dbReference>
<feature type="binding site" evidence="5">
    <location>
        <position position="37"/>
    </location>
    <ligand>
        <name>S-methyl-5'-thioadenosine</name>
        <dbReference type="ChEBI" id="CHEBI:17509"/>
    </ligand>
</feature>
<comment type="function">
    <text evidence="5">Catalyzes the irreversible transfer of a propylamine group from the amino donor S-adenosylmethioninamine (decarboxy-AdoMet) to putrescine (1,4-diaminobutane) to yield spermidine.</text>
</comment>
<protein>
    <recommendedName>
        <fullName evidence="5">Polyamine aminopropyltransferase</fullName>
    </recommendedName>
    <alternativeName>
        <fullName evidence="5">Putrescine aminopropyltransferase</fullName>
        <shortName evidence="5">PAPT</shortName>
    </alternativeName>
    <alternativeName>
        <fullName evidence="5">Spermidine synthase</fullName>
        <shortName evidence="5">SPDS</shortName>
        <shortName evidence="5">SPDSY</shortName>
        <ecNumber evidence="5">2.5.1.16</ecNumber>
    </alternativeName>
</protein>
<evidence type="ECO:0000313" key="11">
    <source>
        <dbReference type="Proteomes" id="UP001157134"/>
    </source>
</evidence>
<proteinExistence type="inferred from homology"/>
<keyword evidence="2 5" id="KW-0808">Transferase</keyword>
<sequence length="287" mass="32287">MSTFEQKNWFTEVHADVESAYSLKITEKLAEQQSPFQKVEIFQTTQFGKLMTIDGCTMVSSRENFLYHEMMTHPALFTHDNPETVVIIGGGDCGTLKEVLKHQGVKQAYQIDIDEVVTQMAEQYFPELCESNNDPRATIMFDDGIKFMKDAAPNSIDIVIVDSTDPIGPGEGLFNHAFYESCLTALKPGGILVQQSESPLYHLSLLTAMRHAMEDVGFADLQTLNFPQPIYPSGWWSCTLARKSQSIDGFREDDVKQATFETLYYNAEIHQAAKALPNFVKKAFARS</sequence>
<dbReference type="InterPro" id="IPR035246">
    <property type="entry name" value="Spermidine_synt_N"/>
</dbReference>
<dbReference type="HAMAP" id="MF_00198">
    <property type="entry name" value="Spermidine_synth"/>
    <property type="match status" value="1"/>
</dbReference>
<dbReference type="NCBIfam" id="TIGR00417">
    <property type="entry name" value="speE"/>
    <property type="match status" value="1"/>
</dbReference>
<dbReference type="Proteomes" id="UP001157134">
    <property type="component" value="Unassembled WGS sequence"/>
</dbReference>
<dbReference type="PANTHER" id="PTHR11558">
    <property type="entry name" value="SPERMIDINE/SPERMINE SYNTHASE"/>
    <property type="match status" value="1"/>
</dbReference>
<evidence type="ECO:0000313" key="10">
    <source>
        <dbReference type="EMBL" id="GLX86193.1"/>
    </source>
</evidence>
<feature type="active site" description="Proton acceptor" evidence="5 6">
    <location>
        <position position="162"/>
    </location>
</feature>
<dbReference type="Pfam" id="PF01564">
    <property type="entry name" value="Spermine_synth"/>
    <property type="match status" value="1"/>
</dbReference>
<keyword evidence="11" id="KW-1185">Reference proteome</keyword>
<comment type="subunit">
    <text evidence="5">Homodimer or homotetramer.</text>
</comment>
<dbReference type="InterPro" id="IPR001045">
    <property type="entry name" value="Spermi_synthase"/>
</dbReference>
<dbReference type="NCBIfam" id="NF002010">
    <property type="entry name" value="PRK00811.1"/>
    <property type="match status" value="1"/>
</dbReference>
<evidence type="ECO:0000256" key="3">
    <source>
        <dbReference type="ARBA" id="ARBA00023066"/>
    </source>
</evidence>
<feature type="binding site" evidence="5">
    <location>
        <begin position="162"/>
        <end position="165"/>
    </location>
    <ligand>
        <name>spermidine</name>
        <dbReference type="ChEBI" id="CHEBI:57834"/>
    </ligand>
</feature>
<dbReference type="InterPro" id="IPR030373">
    <property type="entry name" value="PABS_CS"/>
</dbReference>
<dbReference type="PROSITE" id="PS01330">
    <property type="entry name" value="PABS_1"/>
    <property type="match status" value="1"/>
</dbReference>
<evidence type="ECO:0000256" key="2">
    <source>
        <dbReference type="ARBA" id="ARBA00022679"/>
    </source>
</evidence>
<dbReference type="EC" id="2.5.1.16" evidence="5"/>
<comment type="pathway">
    <text evidence="5">Amine and polyamine biosynthesis; spermidine biosynthesis; spermidine from putrescine: step 1/1.</text>
</comment>
<dbReference type="SUPFAM" id="SSF53335">
    <property type="entry name" value="S-adenosyl-L-methionine-dependent methyltransferases"/>
    <property type="match status" value="1"/>
</dbReference>
<evidence type="ECO:0000256" key="5">
    <source>
        <dbReference type="HAMAP-Rule" id="MF_00198"/>
    </source>
</evidence>
<evidence type="ECO:0000256" key="7">
    <source>
        <dbReference type="RuleBase" id="RU003836"/>
    </source>
</evidence>
<dbReference type="InterPro" id="IPR029063">
    <property type="entry name" value="SAM-dependent_MTases_sf"/>
</dbReference>
<feature type="binding site" evidence="5">
    <location>
        <position position="112"/>
    </location>
    <ligand>
        <name>S-methyl-5'-thioadenosine</name>
        <dbReference type="ChEBI" id="CHEBI:17509"/>
    </ligand>
</feature>
<dbReference type="Gene3D" id="2.30.140.10">
    <property type="entry name" value="Spermidine synthase, tetramerisation domain"/>
    <property type="match status" value="1"/>
</dbReference>
<evidence type="ECO:0000256" key="8">
    <source>
        <dbReference type="RuleBase" id="RU003837"/>
    </source>
</evidence>
<dbReference type="Pfam" id="PF17284">
    <property type="entry name" value="Spermine_synt_N"/>
    <property type="match status" value="1"/>
</dbReference>
<dbReference type="CDD" id="cd02440">
    <property type="entry name" value="AdoMet_MTases"/>
    <property type="match status" value="1"/>
</dbReference>
<dbReference type="EMBL" id="BSSV01000005">
    <property type="protein sequence ID" value="GLX86193.1"/>
    <property type="molecule type" value="Genomic_DNA"/>
</dbReference>
<feature type="binding site" evidence="5">
    <location>
        <begin position="143"/>
        <end position="144"/>
    </location>
    <ligand>
        <name>S-methyl-5'-thioadenosine</name>
        <dbReference type="ChEBI" id="CHEBI:17509"/>
    </ligand>
</feature>
<gene>
    <name evidence="10" type="primary">speE_2</name>
    <name evidence="5" type="synonym">speE</name>
    <name evidence="10" type="ORF">tloyanaT_24460</name>
</gene>
<evidence type="ECO:0000259" key="9">
    <source>
        <dbReference type="PROSITE" id="PS51006"/>
    </source>
</evidence>
<evidence type="ECO:0000256" key="6">
    <source>
        <dbReference type="PROSITE-ProRule" id="PRU00354"/>
    </source>
</evidence>
<reference evidence="10 11" key="1">
    <citation type="submission" date="2023-03" db="EMBL/GenBank/DDBJ databases">
        <title>Thalassotalea loyana LMG 22536T draft genome sequence.</title>
        <authorList>
            <person name="Sawabe T."/>
        </authorList>
    </citation>
    <scope>NUCLEOTIDE SEQUENCE [LARGE SCALE GENOMIC DNA]</scope>
    <source>
        <strain evidence="10 11">LMG 22536</strain>
    </source>
</reference>
<keyword evidence="4 5" id="KW-0620">Polyamine biosynthesis</keyword>
<feature type="binding site" evidence="5">
    <location>
        <position position="92"/>
    </location>
    <ligand>
        <name>spermidine</name>
        <dbReference type="ChEBI" id="CHEBI:57834"/>
    </ligand>
</feature>
<dbReference type="RefSeq" id="WP_284298961.1">
    <property type="nucleotide sequence ID" value="NZ_BSSV01000005.1"/>
</dbReference>
<dbReference type="PROSITE" id="PS51006">
    <property type="entry name" value="PABS_2"/>
    <property type="match status" value="1"/>
</dbReference>
<comment type="similarity">
    <text evidence="1 5 7">Belongs to the spermidine/spermine synthase family.</text>
</comment>
<name>A0ABQ6HDN1_9GAMM</name>
<dbReference type="InterPro" id="IPR037163">
    <property type="entry name" value="Spermidine_synt_N_sf"/>
</dbReference>
<dbReference type="PANTHER" id="PTHR11558:SF11">
    <property type="entry name" value="SPERMIDINE SYNTHASE"/>
    <property type="match status" value="1"/>
</dbReference>
<organism evidence="10 11">
    <name type="scientific">Thalassotalea loyana</name>
    <dbReference type="NCBI Taxonomy" id="280483"/>
    <lineage>
        <taxon>Bacteria</taxon>
        <taxon>Pseudomonadati</taxon>
        <taxon>Pseudomonadota</taxon>
        <taxon>Gammaproteobacteria</taxon>
        <taxon>Alteromonadales</taxon>
        <taxon>Colwelliaceae</taxon>
        <taxon>Thalassotalea</taxon>
    </lineage>
</organism>
<evidence type="ECO:0000256" key="1">
    <source>
        <dbReference type="ARBA" id="ARBA00007867"/>
    </source>
</evidence>
<feature type="binding site" evidence="5">
    <location>
        <position position="68"/>
    </location>
    <ligand>
        <name>spermidine</name>
        <dbReference type="ChEBI" id="CHEBI:57834"/>
    </ligand>
</feature>
<keyword evidence="3 5" id="KW-0745">Spermidine biosynthesis</keyword>
<evidence type="ECO:0000256" key="4">
    <source>
        <dbReference type="ARBA" id="ARBA00023115"/>
    </source>
</evidence>
<dbReference type="Gene3D" id="3.40.50.150">
    <property type="entry name" value="Vaccinia Virus protein VP39"/>
    <property type="match status" value="1"/>
</dbReference>
<accession>A0ABQ6HDN1</accession>
<feature type="binding site" evidence="5">
    <location>
        <position position="169"/>
    </location>
    <ligand>
        <name>S-methyl-5'-thioadenosine</name>
        <dbReference type="ChEBI" id="CHEBI:17509"/>
    </ligand>
</feature>